<proteinExistence type="predicted"/>
<gene>
    <name evidence="1" type="ORF">PFR_JS23_632</name>
</gene>
<dbReference type="GO" id="GO:0003700">
    <property type="term" value="F:DNA-binding transcription factor activity"/>
    <property type="evidence" value="ECO:0007669"/>
    <property type="project" value="InterPro"/>
</dbReference>
<dbReference type="InterPro" id="IPR000835">
    <property type="entry name" value="HTH_MarR-typ"/>
</dbReference>
<accession>A0A2C8AZQ1</accession>
<organism evidence="1 2">
    <name type="scientific">Propionibacterium freudenreichii</name>
    <dbReference type="NCBI Taxonomy" id="1744"/>
    <lineage>
        <taxon>Bacteria</taxon>
        <taxon>Bacillati</taxon>
        <taxon>Actinomycetota</taxon>
        <taxon>Actinomycetes</taxon>
        <taxon>Propionibacteriales</taxon>
        <taxon>Propionibacteriaceae</taxon>
        <taxon>Propionibacterium</taxon>
    </lineage>
</organism>
<dbReference type="PROSITE" id="PS50995">
    <property type="entry name" value="HTH_MARR_2"/>
    <property type="match status" value="1"/>
</dbReference>
<dbReference type="PANTHER" id="PTHR39515:SF2">
    <property type="entry name" value="HTH-TYPE TRANSCRIPTIONAL REGULATOR RV0880"/>
    <property type="match status" value="1"/>
</dbReference>
<dbReference type="EMBL" id="LT618793">
    <property type="protein sequence ID" value="SCQ76458.1"/>
    <property type="molecule type" value="Genomic_DNA"/>
</dbReference>
<dbReference type="Gene3D" id="1.10.10.10">
    <property type="entry name" value="Winged helix-like DNA-binding domain superfamily/Winged helix DNA-binding domain"/>
    <property type="match status" value="1"/>
</dbReference>
<dbReference type="InterPro" id="IPR052526">
    <property type="entry name" value="HTH-type_Bedaq_tolerance"/>
</dbReference>
<sequence>MLNAALSETALPVWLPKLINLVNGLVWCLVSRQDNEKPDTHARRRGTSHSGVARPHGGGTAHPAPAGADEELANLATDVRIACQRIARGIRHASDELPGPLMSVLMQLHRTDPQTPTALAAHAGVSTPAITRVINALVAEGLVARTPDPDDHRQVLIGLTERGRGQLQRTLAARDTWMLRRLDGLDADQRALLRDAARMLTELTEGVVSR</sequence>
<evidence type="ECO:0000313" key="2">
    <source>
        <dbReference type="Proteomes" id="UP000250080"/>
    </source>
</evidence>
<dbReference type="SUPFAM" id="SSF46785">
    <property type="entry name" value="Winged helix' DNA-binding domain"/>
    <property type="match status" value="1"/>
</dbReference>
<dbReference type="Proteomes" id="UP000250080">
    <property type="component" value="Chromosome I"/>
</dbReference>
<evidence type="ECO:0000313" key="1">
    <source>
        <dbReference type="EMBL" id="SCQ76458.1"/>
    </source>
</evidence>
<reference evidence="1 2" key="1">
    <citation type="submission" date="2016-09" db="EMBL/GenBank/DDBJ databases">
        <authorList>
            <person name="Laine KS P."/>
        </authorList>
    </citation>
    <scope>NUCLEOTIDE SEQUENCE [LARGE SCALE GENOMIC DNA]</scope>
    <source>
        <strain evidence="1">PFRJS-23</strain>
    </source>
</reference>
<dbReference type="SMART" id="SM00347">
    <property type="entry name" value="HTH_MARR"/>
    <property type="match status" value="1"/>
</dbReference>
<protein>
    <submittedName>
        <fullName evidence="1">Regulatory protein, MarR</fullName>
    </submittedName>
</protein>
<dbReference type="AlphaFoldDB" id="A0A2C8AZQ1"/>
<dbReference type="InterPro" id="IPR036388">
    <property type="entry name" value="WH-like_DNA-bd_sf"/>
</dbReference>
<dbReference type="PANTHER" id="PTHR39515">
    <property type="entry name" value="CONSERVED PROTEIN"/>
    <property type="match status" value="1"/>
</dbReference>
<dbReference type="Pfam" id="PF01047">
    <property type="entry name" value="MarR"/>
    <property type="match status" value="1"/>
</dbReference>
<name>A0A2C8AZQ1_9ACTN</name>
<dbReference type="InterPro" id="IPR036390">
    <property type="entry name" value="WH_DNA-bd_sf"/>
</dbReference>